<accession>A0AAE1ZI99</accession>
<reference evidence="1" key="1">
    <citation type="submission" date="2022-04" db="EMBL/GenBank/DDBJ databases">
        <authorList>
            <person name="Xu L."/>
            <person name="Lv Z."/>
        </authorList>
    </citation>
    <scope>NUCLEOTIDE SEQUENCE</scope>
    <source>
        <strain evidence="1">LV_2022a</strain>
    </source>
</reference>
<dbReference type="SUPFAM" id="SSF54690">
    <property type="entry name" value="Molybdopterin synthase subunit MoaE"/>
    <property type="match status" value="1"/>
</dbReference>
<dbReference type="Pfam" id="PF02391">
    <property type="entry name" value="MoaE"/>
    <property type="match status" value="1"/>
</dbReference>
<dbReference type="PANTHER" id="PTHR23404">
    <property type="entry name" value="MOLYBDOPTERIN SYNTHASE RELATED"/>
    <property type="match status" value="1"/>
</dbReference>
<comment type="caution">
    <text evidence="1">The sequence shown here is derived from an EMBL/GenBank/DDBJ whole genome shotgun (WGS) entry which is preliminary data.</text>
</comment>
<proteinExistence type="predicted"/>
<keyword evidence="2" id="KW-1185">Reference proteome</keyword>
<dbReference type="EMBL" id="JALJAT010000001">
    <property type="protein sequence ID" value="KAK4474605.1"/>
    <property type="molecule type" value="Genomic_DNA"/>
</dbReference>
<gene>
    <name evidence="1" type="ORF">MN116_001743</name>
</gene>
<sequence>MNTQHFIKISIEPIEYSNVFNLINDSSIGAISTFFGITRKYDKGRIVQALNYECYLKMAYLELERIVNKSYKLWPSLIHVIVLHRYGVVPAGEISVAIAVSSPHRKDSLEAVKFLIDSIKAYLPIWKKEIYEDGTSTWKQNNECFWLFKEQNNEHQLNY</sequence>
<dbReference type="GO" id="GO:0006777">
    <property type="term" value="P:Mo-molybdopterin cofactor biosynthetic process"/>
    <property type="evidence" value="ECO:0007669"/>
    <property type="project" value="InterPro"/>
</dbReference>
<evidence type="ECO:0000313" key="2">
    <source>
        <dbReference type="Proteomes" id="UP001292079"/>
    </source>
</evidence>
<name>A0AAE1ZI99_SCHME</name>
<dbReference type="CDD" id="cd00756">
    <property type="entry name" value="MoaE"/>
    <property type="match status" value="1"/>
</dbReference>
<dbReference type="AlphaFoldDB" id="A0AAE1ZI99"/>
<reference evidence="1" key="2">
    <citation type="journal article" date="2023" name="Infect Dis Poverty">
        <title>Chromosome-scale genome of the human blood fluke Schistosoma mekongi and its implications for public health.</title>
        <authorList>
            <person name="Zhou M."/>
            <person name="Xu L."/>
            <person name="Xu D."/>
            <person name="Chen W."/>
            <person name="Khan J."/>
            <person name="Hu Y."/>
            <person name="Huang H."/>
            <person name="Wei H."/>
            <person name="Zhang Y."/>
            <person name="Chusongsang P."/>
            <person name="Tanasarnprasert K."/>
            <person name="Hu X."/>
            <person name="Limpanont Y."/>
            <person name="Lv Z."/>
        </authorList>
    </citation>
    <scope>NUCLEOTIDE SEQUENCE</scope>
    <source>
        <strain evidence="1">LV_2022a</strain>
    </source>
</reference>
<dbReference type="Gene3D" id="3.90.1170.40">
    <property type="entry name" value="Molybdopterin biosynthesis MoaE subunit"/>
    <property type="match status" value="1"/>
</dbReference>
<organism evidence="1 2">
    <name type="scientific">Schistosoma mekongi</name>
    <name type="common">Parasitic worm</name>
    <dbReference type="NCBI Taxonomy" id="38744"/>
    <lineage>
        <taxon>Eukaryota</taxon>
        <taxon>Metazoa</taxon>
        <taxon>Spiralia</taxon>
        <taxon>Lophotrochozoa</taxon>
        <taxon>Platyhelminthes</taxon>
        <taxon>Trematoda</taxon>
        <taxon>Digenea</taxon>
        <taxon>Strigeidida</taxon>
        <taxon>Schistosomatoidea</taxon>
        <taxon>Schistosomatidae</taxon>
        <taxon>Schistosoma</taxon>
    </lineage>
</organism>
<evidence type="ECO:0000313" key="1">
    <source>
        <dbReference type="EMBL" id="KAK4474605.1"/>
    </source>
</evidence>
<evidence type="ECO:0008006" key="3">
    <source>
        <dbReference type="Google" id="ProtNLM"/>
    </source>
</evidence>
<dbReference type="Proteomes" id="UP001292079">
    <property type="component" value="Unassembled WGS sequence"/>
</dbReference>
<protein>
    <recommendedName>
        <fullName evidence="3">Molybdopterin synthase catalytic subunit</fullName>
    </recommendedName>
</protein>
<dbReference type="InterPro" id="IPR036563">
    <property type="entry name" value="MoaE_sf"/>
</dbReference>
<dbReference type="InterPro" id="IPR003448">
    <property type="entry name" value="Mopterin_biosynth_MoaE"/>
</dbReference>